<accession>A0A0A8ZCZ2</accession>
<sequence>MSLRSSPAACA</sequence>
<reference evidence="1" key="2">
    <citation type="journal article" date="2015" name="Data Brief">
        <title>Shoot transcriptome of the giant reed, Arundo donax.</title>
        <authorList>
            <person name="Barrero R.A."/>
            <person name="Guerrero F.D."/>
            <person name="Moolhuijzen P."/>
            <person name="Goolsby J.A."/>
            <person name="Tidwell J."/>
            <person name="Bellgard S.E."/>
            <person name="Bellgard M.I."/>
        </authorList>
    </citation>
    <scope>NUCLEOTIDE SEQUENCE</scope>
    <source>
        <tissue evidence="1">Shoot tissue taken approximately 20 cm above the soil surface</tissue>
    </source>
</reference>
<reference evidence="1" key="1">
    <citation type="submission" date="2014-09" db="EMBL/GenBank/DDBJ databases">
        <authorList>
            <person name="Magalhaes I.L.F."/>
            <person name="Oliveira U."/>
            <person name="Santos F.R."/>
            <person name="Vidigal T.H.D.A."/>
            <person name="Brescovit A.D."/>
            <person name="Santos A.J."/>
        </authorList>
    </citation>
    <scope>NUCLEOTIDE SEQUENCE</scope>
    <source>
        <tissue evidence="1">Shoot tissue taken approximately 20 cm above the soil surface</tissue>
    </source>
</reference>
<organism evidence="1">
    <name type="scientific">Arundo donax</name>
    <name type="common">Giant reed</name>
    <name type="synonym">Donax arundinaceus</name>
    <dbReference type="NCBI Taxonomy" id="35708"/>
    <lineage>
        <taxon>Eukaryota</taxon>
        <taxon>Viridiplantae</taxon>
        <taxon>Streptophyta</taxon>
        <taxon>Embryophyta</taxon>
        <taxon>Tracheophyta</taxon>
        <taxon>Spermatophyta</taxon>
        <taxon>Magnoliopsida</taxon>
        <taxon>Liliopsida</taxon>
        <taxon>Poales</taxon>
        <taxon>Poaceae</taxon>
        <taxon>PACMAD clade</taxon>
        <taxon>Arundinoideae</taxon>
        <taxon>Arundineae</taxon>
        <taxon>Arundo</taxon>
    </lineage>
</organism>
<dbReference type="EMBL" id="GBRH01261239">
    <property type="protein sequence ID" value="JAD36656.1"/>
    <property type="molecule type" value="Transcribed_RNA"/>
</dbReference>
<proteinExistence type="predicted"/>
<name>A0A0A8ZCZ2_ARUDO</name>
<evidence type="ECO:0000313" key="1">
    <source>
        <dbReference type="EMBL" id="JAD36656.1"/>
    </source>
</evidence>
<protein>
    <submittedName>
        <fullName evidence="1">Uncharacterized protein</fullName>
    </submittedName>
</protein>